<dbReference type="RefSeq" id="WP_173223180.1">
    <property type="nucleotide sequence ID" value="NZ_CP048104.1"/>
</dbReference>
<dbReference type="InterPro" id="IPR031306">
    <property type="entry name" value="CcdC"/>
</dbReference>
<organism evidence="2 3">
    <name type="scientific">Kroppenstedtia pulmonis</name>
    <dbReference type="NCBI Taxonomy" id="1380685"/>
    <lineage>
        <taxon>Bacteria</taxon>
        <taxon>Bacillati</taxon>
        <taxon>Bacillota</taxon>
        <taxon>Bacilli</taxon>
        <taxon>Bacillales</taxon>
        <taxon>Thermoactinomycetaceae</taxon>
        <taxon>Kroppenstedtia</taxon>
    </lineage>
</organism>
<sequence>MGQLQIIVTAGTALMAVMAALIRIRASDHPTSAKKILIPPLGMSTGYLMFLFPPAQIPWTWGLGAFITGVILFSYPLIQTSHFQVIDGQIYLKRSKAFIVILFTLLAIRMLAHNYVEDLVSLPQTAGLFFNLAFGMLLPWRVFMYIRYRKLWSKIHHPTGP</sequence>
<dbReference type="AlphaFoldDB" id="A0A7D4BKL5"/>
<feature type="transmembrane region" description="Helical" evidence="1">
    <location>
        <begin position="59"/>
        <end position="78"/>
    </location>
</feature>
<feature type="transmembrane region" description="Helical" evidence="1">
    <location>
        <begin position="98"/>
        <end position="116"/>
    </location>
</feature>
<dbReference type="PIRSF" id="PIRSF021441">
    <property type="entry name" value="DUF1453"/>
    <property type="match status" value="1"/>
</dbReference>
<keyword evidence="3" id="KW-1185">Reference proteome</keyword>
<dbReference type="PANTHER" id="PTHR39164">
    <property type="entry name" value="PROTEIN CCDC"/>
    <property type="match status" value="1"/>
</dbReference>
<gene>
    <name evidence="2" type="ORF">GXN76_11145</name>
</gene>
<dbReference type="InterPro" id="IPR058247">
    <property type="entry name" value="DUF1453"/>
</dbReference>
<evidence type="ECO:0000313" key="3">
    <source>
        <dbReference type="Proteomes" id="UP000503088"/>
    </source>
</evidence>
<dbReference type="Pfam" id="PF07301">
    <property type="entry name" value="DUF1453"/>
    <property type="match status" value="1"/>
</dbReference>
<keyword evidence="1" id="KW-1133">Transmembrane helix</keyword>
<name>A0A7D4BKL5_9BACL</name>
<feature type="transmembrane region" description="Helical" evidence="1">
    <location>
        <begin position="128"/>
        <end position="146"/>
    </location>
</feature>
<evidence type="ECO:0000313" key="2">
    <source>
        <dbReference type="EMBL" id="QKG84970.1"/>
    </source>
</evidence>
<dbReference type="Proteomes" id="UP000503088">
    <property type="component" value="Chromosome"/>
</dbReference>
<feature type="transmembrane region" description="Helical" evidence="1">
    <location>
        <begin position="6"/>
        <end position="24"/>
    </location>
</feature>
<evidence type="ECO:0000256" key="1">
    <source>
        <dbReference type="SAM" id="Phobius"/>
    </source>
</evidence>
<keyword evidence="1" id="KW-0472">Membrane</keyword>
<proteinExistence type="predicted"/>
<reference evidence="2 3" key="1">
    <citation type="submission" date="2020-01" db="EMBL/GenBank/DDBJ databases">
        <authorList>
            <person name="Gulvik C.A."/>
            <person name="Batra D.G."/>
        </authorList>
    </citation>
    <scope>NUCLEOTIDE SEQUENCE [LARGE SCALE GENOMIC DNA]</scope>
    <source>
        <strain evidence="2 3">W9323</strain>
    </source>
</reference>
<dbReference type="KEGG" id="kpul:GXN76_11145"/>
<dbReference type="PANTHER" id="PTHR39164:SF1">
    <property type="entry name" value="PROTEIN CCDC"/>
    <property type="match status" value="1"/>
</dbReference>
<accession>A0A7D4BKL5</accession>
<keyword evidence="1" id="KW-0812">Transmembrane</keyword>
<dbReference type="EMBL" id="CP048104">
    <property type="protein sequence ID" value="QKG84970.1"/>
    <property type="molecule type" value="Genomic_DNA"/>
</dbReference>
<protein>
    <submittedName>
        <fullName evidence="2">Cytochrome c biogenesis protein CcdC</fullName>
    </submittedName>
</protein>
<feature type="transmembrane region" description="Helical" evidence="1">
    <location>
        <begin position="36"/>
        <end position="53"/>
    </location>
</feature>